<dbReference type="EMBL" id="BGPR01035659">
    <property type="protein sequence ID" value="GBO10596.1"/>
    <property type="molecule type" value="Genomic_DNA"/>
</dbReference>
<organism evidence="1 2">
    <name type="scientific">Araneus ventricosus</name>
    <name type="common">Orbweaver spider</name>
    <name type="synonym">Epeira ventricosa</name>
    <dbReference type="NCBI Taxonomy" id="182803"/>
    <lineage>
        <taxon>Eukaryota</taxon>
        <taxon>Metazoa</taxon>
        <taxon>Ecdysozoa</taxon>
        <taxon>Arthropoda</taxon>
        <taxon>Chelicerata</taxon>
        <taxon>Arachnida</taxon>
        <taxon>Araneae</taxon>
        <taxon>Araneomorphae</taxon>
        <taxon>Entelegynae</taxon>
        <taxon>Araneoidea</taxon>
        <taxon>Araneidae</taxon>
        <taxon>Araneus</taxon>
    </lineage>
</organism>
<name>A0A4Y2UG49_ARAVE</name>
<gene>
    <name evidence="1" type="ORF">AVEN_174321_1</name>
</gene>
<keyword evidence="2" id="KW-1185">Reference proteome</keyword>
<feature type="non-terminal residue" evidence="1">
    <location>
        <position position="1"/>
    </location>
</feature>
<comment type="caution">
    <text evidence="1">The sequence shown here is derived from an EMBL/GenBank/DDBJ whole genome shotgun (WGS) entry which is preliminary data.</text>
</comment>
<proteinExistence type="predicted"/>
<dbReference type="Proteomes" id="UP000499080">
    <property type="component" value="Unassembled WGS sequence"/>
</dbReference>
<reference evidence="1 2" key="1">
    <citation type="journal article" date="2019" name="Sci. Rep.">
        <title>Orb-weaving spider Araneus ventricosus genome elucidates the spidroin gene catalogue.</title>
        <authorList>
            <person name="Kono N."/>
            <person name="Nakamura H."/>
            <person name="Ohtoshi R."/>
            <person name="Moran D.A.P."/>
            <person name="Shinohara A."/>
            <person name="Yoshida Y."/>
            <person name="Fujiwara M."/>
            <person name="Mori M."/>
            <person name="Tomita M."/>
            <person name="Arakawa K."/>
        </authorList>
    </citation>
    <scope>NUCLEOTIDE SEQUENCE [LARGE SCALE GENOMIC DNA]</scope>
</reference>
<accession>A0A4Y2UG49</accession>
<protein>
    <submittedName>
        <fullName evidence="1">Uncharacterized protein</fullName>
    </submittedName>
</protein>
<dbReference type="AlphaFoldDB" id="A0A4Y2UG49"/>
<evidence type="ECO:0000313" key="1">
    <source>
        <dbReference type="EMBL" id="GBO10596.1"/>
    </source>
</evidence>
<evidence type="ECO:0000313" key="2">
    <source>
        <dbReference type="Proteomes" id="UP000499080"/>
    </source>
</evidence>
<sequence length="88" mass="9477">NDDGLYRFLLMKEESSLPPPIRPRAETDWKFCSSSFPADSPVDPVKGSRCSGRSLTSHPVLDFPSSEVESNGCVTPACSGTCVQVIDA</sequence>